<dbReference type="OrthoDB" id="3172468at2"/>
<dbReference type="InterPro" id="IPR010982">
    <property type="entry name" value="Lambda_DNA-bd_dom_sf"/>
</dbReference>
<gene>
    <name evidence="4" type="ORF">CLV63_1522</name>
</gene>
<dbReference type="PANTHER" id="PTHR46797:SF1">
    <property type="entry name" value="METHYLPHOSPHONATE SYNTHASE"/>
    <property type="match status" value="1"/>
</dbReference>
<sequence length="136" mass="14376">MADVSPSPPADLILLVAARIRQFRRRKGVTQDALGGMCGVSAAYISSLERAHCRPTVVTLQRIATALEVPVTSLITEDPAPPAPPPLPPPEPLNLKGTVLAVVVMRPNGCVTAVPTPRVTGTEARRTKVTSPEAER</sequence>
<keyword evidence="5" id="KW-1185">Reference proteome</keyword>
<dbReference type="RefSeq" id="WP_106587144.1">
    <property type="nucleotide sequence ID" value="NZ_PYGA01000052.1"/>
</dbReference>
<feature type="domain" description="HTH cro/C1-type" evidence="3">
    <location>
        <begin position="20"/>
        <end position="74"/>
    </location>
</feature>
<evidence type="ECO:0000256" key="2">
    <source>
        <dbReference type="SAM" id="MobiDB-lite"/>
    </source>
</evidence>
<feature type="region of interest" description="Disordered" evidence="2">
    <location>
        <begin position="115"/>
        <end position="136"/>
    </location>
</feature>
<dbReference type="EMBL" id="PYGA01000052">
    <property type="protein sequence ID" value="PSK80695.1"/>
    <property type="molecule type" value="Genomic_DNA"/>
</dbReference>
<evidence type="ECO:0000313" key="4">
    <source>
        <dbReference type="EMBL" id="PSK80695.1"/>
    </source>
</evidence>
<proteinExistence type="predicted"/>
<accession>A0A2P8C6W0</accession>
<name>A0A2P8C6W0_9ACTN</name>
<dbReference type="InterPro" id="IPR001387">
    <property type="entry name" value="Cro/C1-type_HTH"/>
</dbReference>
<dbReference type="InterPro" id="IPR050807">
    <property type="entry name" value="TransReg_Diox_bact_type"/>
</dbReference>
<organism evidence="4 5">
    <name type="scientific">Murinocardiopsis flavida</name>
    <dbReference type="NCBI Taxonomy" id="645275"/>
    <lineage>
        <taxon>Bacteria</taxon>
        <taxon>Bacillati</taxon>
        <taxon>Actinomycetota</taxon>
        <taxon>Actinomycetes</taxon>
        <taxon>Streptosporangiales</taxon>
        <taxon>Nocardiopsidaceae</taxon>
        <taxon>Murinocardiopsis</taxon>
    </lineage>
</organism>
<protein>
    <submittedName>
        <fullName evidence="4">Helix-turn-helix protein</fullName>
    </submittedName>
</protein>
<dbReference type="SMART" id="SM00530">
    <property type="entry name" value="HTH_XRE"/>
    <property type="match status" value="1"/>
</dbReference>
<dbReference type="Pfam" id="PF13560">
    <property type="entry name" value="HTH_31"/>
    <property type="match status" value="1"/>
</dbReference>
<dbReference type="CDD" id="cd00093">
    <property type="entry name" value="HTH_XRE"/>
    <property type="match status" value="1"/>
</dbReference>
<dbReference type="GO" id="GO:0005829">
    <property type="term" value="C:cytosol"/>
    <property type="evidence" value="ECO:0007669"/>
    <property type="project" value="TreeGrafter"/>
</dbReference>
<dbReference type="Proteomes" id="UP000240542">
    <property type="component" value="Unassembled WGS sequence"/>
</dbReference>
<evidence type="ECO:0000313" key="5">
    <source>
        <dbReference type="Proteomes" id="UP000240542"/>
    </source>
</evidence>
<evidence type="ECO:0000259" key="3">
    <source>
        <dbReference type="PROSITE" id="PS50943"/>
    </source>
</evidence>
<keyword evidence="1" id="KW-0238">DNA-binding</keyword>
<dbReference type="GO" id="GO:0003677">
    <property type="term" value="F:DNA binding"/>
    <property type="evidence" value="ECO:0007669"/>
    <property type="project" value="UniProtKB-KW"/>
</dbReference>
<dbReference type="Gene3D" id="1.10.260.40">
    <property type="entry name" value="lambda repressor-like DNA-binding domains"/>
    <property type="match status" value="1"/>
</dbReference>
<dbReference type="PROSITE" id="PS50943">
    <property type="entry name" value="HTH_CROC1"/>
    <property type="match status" value="1"/>
</dbReference>
<dbReference type="GO" id="GO:0003700">
    <property type="term" value="F:DNA-binding transcription factor activity"/>
    <property type="evidence" value="ECO:0007669"/>
    <property type="project" value="TreeGrafter"/>
</dbReference>
<dbReference type="PANTHER" id="PTHR46797">
    <property type="entry name" value="HTH-TYPE TRANSCRIPTIONAL REGULATOR"/>
    <property type="match status" value="1"/>
</dbReference>
<comment type="caution">
    <text evidence="4">The sequence shown here is derived from an EMBL/GenBank/DDBJ whole genome shotgun (WGS) entry which is preliminary data.</text>
</comment>
<dbReference type="AlphaFoldDB" id="A0A2P8C6W0"/>
<dbReference type="SUPFAM" id="SSF47413">
    <property type="entry name" value="lambda repressor-like DNA-binding domains"/>
    <property type="match status" value="1"/>
</dbReference>
<evidence type="ECO:0000256" key="1">
    <source>
        <dbReference type="ARBA" id="ARBA00023125"/>
    </source>
</evidence>
<reference evidence="4 5" key="1">
    <citation type="submission" date="2018-03" db="EMBL/GenBank/DDBJ databases">
        <title>Genomic Encyclopedia of Archaeal and Bacterial Type Strains, Phase II (KMG-II): from individual species to whole genera.</title>
        <authorList>
            <person name="Goeker M."/>
        </authorList>
    </citation>
    <scope>NUCLEOTIDE SEQUENCE [LARGE SCALE GENOMIC DNA]</scope>
    <source>
        <strain evidence="4 5">DSM 45312</strain>
    </source>
</reference>